<feature type="transmembrane region" description="Helical" evidence="1">
    <location>
        <begin position="12"/>
        <end position="35"/>
    </location>
</feature>
<keyword evidence="1" id="KW-0812">Transmembrane</keyword>
<dbReference type="AlphaFoldDB" id="U7Q856"/>
<dbReference type="Proteomes" id="UP000017127">
    <property type="component" value="Unassembled WGS sequence"/>
</dbReference>
<proteinExistence type="predicted"/>
<organism evidence="2 3">
    <name type="scientific">Lyngbya aestuarii BL J</name>
    <dbReference type="NCBI Taxonomy" id="1348334"/>
    <lineage>
        <taxon>Bacteria</taxon>
        <taxon>Bacillati</taxon>
        <taxon>Cyanobacteriota</taxon>
        <taxon>Cyanophyceae</taxon>
        <taxon>Oscillatoriophycideae</taxon>
        <taxon>Oscillatoriales</taxon>
        <taxon>Microcoleaceae</taxon>
        <taxon>Lyngbya</taxon>
    </lineage>
</organism>
<comment type="caution">
    <text evidence="2">The sequence shown here is derived from an EMBL/GenBank/DDBJ whole genome shotgun (WGS) entry which is preliminary data.</text>
</comment>
<gene>
    <name evidence="2" type="ORF">M595_6045</name>
</gene>
<keyword evidence="1" id="KW-0472">Membrane</keyword>
<sequence length="49" mass="5345">MLSEGVEVEFHGVNWSGSLELVFYFSCIGVSFLILTSPPTPLLRGEGND</sequence>
<keyword evidence="3" id="KW-1185">Reference proteome</keyword>
<evidence type="ECO:0000313" key="2">
    <source>
        <dbReference type="EMBL" id="ERT04009.1"/>
    </source>
</evidence>
<protein>
    <submittedName>
        <fullName evidence="2">Uncharacterized protein</fullName>
    </submittedName>
</protein>
<evidence type="ECO:0000256" key="1">
    <source>
        <dbReference type="SAM" id="Phobius"/>
    </source>
</evidence>
<keyword evidence="1" id="KW-1133">Transmembrane helix</keyword>
<reference evidence="2 3" key="1">
    <citation type="journal article" date="2013" name="Front. Microbiol.">
        <title>Comparative genomic analyses of the cyanobacterium, Lyngbya aestuarii BL J, a powerful hydrogen producer.</title>
        <authorList>
            <person name="Kothari A."/>
            <person name="Vaughn M."/>
            <person name="Garcia-Pichel F."/>
        </authorList>
    </citation>
    <scope>NUCLEOTIDE SEQUENCE [LARGE SCALE GENOMIC DNA]</scope>
    <source>
        <strain evidence="2 3">BL J</strain>
    </source>
</reference>
<dbReference type="EMBL" id="AUZM01000134">
    <property type="protein sequence ID" value="ERT04009.1"/>
    <property type="molecule type" value="Genomic_DNA"/>
</dbReference>
<name>U7Q856_9CYAN</name>
<accession>U7Q856</accession>
<evidence type="ECO:0000313" key="3">
    <source>
        <dbReference type="Proteomes" id="UP000017127"/>
    </source>
</evidence>